<dbReference type="Proteomes" id="UP000187148">
    <property type="component" value="Chromosome"/>
</dbReference>
<keyword evidence="1" id="KW-1133">Transmembrane helix</keyword>
<protein>
    <submittedName>
        <fullName evidence="2">Uncharacterized protein</fullName>
    </submittedName>
</protein>
<evidence type="ECO:0000313" key="2">
    <source>
        <dbReference type="EMBL" id="APZ07697.1"/>
    </source>
</evidence>
<dbReference type="AlphaFoldDB" id="A0A831EET4"/>
<keyword evidence="3" id="KW-1185">Reference proteome</keyword>
<evidence type="ECO:0000256" key="1">
    <source>
        <dbReference type="SAM" id="Phobius"/>
    </source>
</evidence>
<keyword evidence="1" id="KW-0472">Membrane</keyword>
<reference evidence="2 3" key="1">
    <citation type="submission" date="2017-01" db="EMBL/GenBank/DDBJ databases">
        <authorList>
            <person name="Cao J.-M."/>
        </authorList>
    </citation>
    <scope>NUCLEOTIDE SEQUENCE [LARGE SCALE GENOMIC DNA]</scope>
    <source>
        <strain evidence="2 3">888-76</strain>
    </source>
</reference>
<name>A0A831EET4_9ENTR</name>
<dbReference type="KEGG" id="kco:BWI95_18270"/>
<gene>
    <name evidence="2" type="ORF">BWI95_18270</name>
</gene>
<evidence type="ECO:0000313" key="3">
    <source>
        <dbReference type="Proteomes" id="UP000187148"/>
    </source>
</evidence>
<sequence>MALEECSKYFMYGGIILTIAVTAWFYFLEKQDESDISGVNFFLSRTRWQGAVIQTKIQSWRKLNVKYGSDCFYGVDFFLPNEQKLYTATTLIAPEKIHMLRKGLSIKVKKETKGKMGIIYIDFNNYN</sequence>
<dbReference type="EMBL" id="CP019445">
    <property type="protein sequence ID" value="APZ07697.1"/>
    <property type="molecule type" value="Genomic_DNA"/>
</dbReference>
<feature type="transmembrane region" description="Helical" evidence="1">
    <location>
        <begin position="9"/>
        <end position="27"/>
    </location>
</feature>
<accession>A0A831EET4</accession>
<keyword evidence="1" id="KW-0812">Transmembrane</keyword>
<proteinExistence type="predicted"/>
<organism evidence="2 3">
    <name type="scientific">Kosakonia cowanii JCM 10956 = DSM 18146</name>
    <dbReference type="NCBI Taxonomy" id="1300165"/>
    <lineage>
        <taxon>Bacteria</taxon>
        <taxon>Pseudomonadati</taxon>
        <taxon>Pseudomonadota</taxon>
        <taxon>Gammaproteobacteria</taxon>
        <taxon>Enterobacterales</taxon>
        <taxon>Enterobacteriaceae</taxon>
        <taxon>Kosakonia</taxon>
    </lineage>
</organism>